<dbReference type="FunFam" id="1.10.630.10:FF:000011">
    <property type="entry name" value="Cytochrome P450 83B1"/>
    <property type="match status" value="1"/>
</dbReference>
<feature type="transmembrane region" description="Helical" evidence="6">
    <location>
        <begin position="12"/>
        <end position="31"/>
    </location>
</feature>
<evidence type="ECO:0000256" key="1">
    <source>
        <dbReference type="ARBA" id="ARBA00010617"/>
    </source>
</evidence>
<comment type="cofactor">
    <cofactor evidence="4">
        <name>heme</name>
        <dbReference type="ChEBI" id="CHEBI:30413"/>
    </cofactor>
</comment>
<comment type="caution">
    <text evidence="7">The sequence shown here is derived from an EMBL/GenBank/DDBJ whole genome shotgun (WGS) entry which is preliminary data.</text>
</comment>
<dbReference type="InterPro" id="IPR036396">
    <property type="entry name" value="Cyt_P450_sf"/>
</dbReference>
<proteinExistence type="inferred from homology"/>
<dbReference type="PANTHER" id="PTHR47955:SF15">
    <property type="entry name" value="CYTOCHROME P450 71A2-LIKE"/>
    <property type="match status" value="1"/>
</dbReference>
<dbReference type="InterPro" id="IPR001128">
    <property type="entry name" value="Cyt_P450"/>
</dbReference>
<keyword evidence="6" id="KW-0472">Membrane</keyword>
<dbReference type="GO" id="GO:0020037">
    <property type="term" value="F:heme binding"/>
    <property type="evidence" value="ECO:0007669"/>
    <property type="project" value="InterPro"/>
</dbReference>
<keyword evidence="3 4" id="KW-0408">Iron</keyword>
<dbReference type="GO" id="GO:0005506">
    <property type="term" value="F:iron ion binding"/>
    <property type="evidence" value="ECO:0007669"/>
    <property type="project" value="InterPro"/>
</dbReference>
<keyword evidence="6" id="KW-1133">Transmembrane helix</keyword>
<dbReference type="PRINTS" id="PR00385">
    <property type="entry name" value="P450"/>
</dbReference>
<name>A0A9W7HNA7_HIBTR</name>
<evidence type="ECO:0000256" key="6">
    <source>
        <dbReference type="SAM" id="Phobius"/>
    </source>
</evidence>
<reference evidence="7" key="1">
    <citation type="submission" date="2023-05" db="EMBL/GenBank/DDBJ databases">
        <title>Genome and transcriptome analyses reveal genes involved in the formation of fine ridges on petal epidermal cells in Hibiscus trionum.</title>
        <authorList>
            <person name="Koshimizu S."/>
            <person name="Masuda S."/>
            <person name="Ishii T."/>
            <person name="Shirasu K."/>
            <person name="Hoshino A."/>
            <person name="Arita M."/>
        </authorList>
    </citation>
    <scope>NUCLEOTIDE SEQUENCE</scope>
    <source>
        <strain evidence="7">Hamamatsu line</strain>
    </source>
</reference>
<comment type="similarity">
    <text evidence="1 5">Belongs to the cytochrome P450 family.</text>
</comment>
<evidence type="ECO:0000256" key="4">
    <source>
        <dbReference type="PIRSR" id="PIRSR602401-1"/>
    </source>
</evidence>
<dbReference type="PRINTS" id="PR00463">
    <property type="entry name" value="EP450I"/>
</dbReference>
<evidence type="ECO:0000313" key="8">
    <source>
        <dbReference type="Proteomes" id="UP001165190"/>
    </source>
</evidence>
<evidence type="ECO:0000256" key="2">
    <source>
        <dbReference type="ARBA" id="ARBA00022723"/>
    </source>
</evidence>
<accession>A0A9W7HNA7</accession>
<protein>
    <submittedName>
        <fullName evidence="7">Cytochrome P450, family 71, subfamily A, polypeptide 22</fullName>
    </submittedName>
</protein>
<evidence type="ECO:0000256" key="3">
    <source>
        <dbReference type="ARBA" id="ARBA00023004"/>
    </source>
</evidence>
<keyword evidence="8" id="KW-1185">Reference proteome</keyword>
<gene>
    <name evidence="7" type="ORF">HRI_001725200</name>
</gene>
<dbReference type="EMBL" id="BSYR01000017">
    <property type="protein sequence ID" value="GMI80559.1"/>
    <property type="molecule type" value="Genomic_DNA"/>
</dbReference>
<dbReference type="GO" id="GO:0004497">
    <property type="term" value="F:monooxygenase activity"/>
    <property type="evidence" value="ECO:0007669"/>
    <property type="project" value="UniProtKB-KW"/>
</dbReference>
<dbReference type="Proteomes" id="UP001165190">
    <property type="component" value="Unassembled WGS sequence"/>
</dbReference>
<dbReference type="SUPFAM" id="SSF48264">
    <property type="entry name" value="Cytochrome P450"/>
    <property type="match status" value="1"/>
</dbReference>
<keyword evidence="4 5" id="KW-0349">Heme</keyword>
<feature type="binding site" description="axial binding residue" evidence="4">
    <location>
        <position position="439"/>
    </location>
    <ligand>
        <name>heme</name>
        <dbReference type="ChEBI" id="CHEBI:30413"/>
    </ligand>
    <ligandPart>
        <name>Fe</name>
        <dbReference type="ChEBI" id="CHEBI:18248"/>
    </ligandPart>
</feature>
<evidence type="ECO:0000256" key="5">
    <source>
        <dbReference type="RuleBase" id="RU000461"/>
    </source>
</evidence>
<dbReference type="InterPro" id="IPR017972">
    <property type="entry name" value="Cyt_P450_CS"/>
</dbReference>
<sequence>MELLDVATLSYNPLFLSLIILFSLLTWLKLVNKKKLNLPPSPPKLPIIGNVHQLGKLTHRSLRDISSNYGSLLLLQLGCNRTLLVSSADMIREIVKNHDVVFSDRPNTIAMDILLYGCTGLGFGPYGEYWRRVKKMSVVELFSHQRVQSFQFVRDEEVEVLVNKIHRACLGGVESIDLSEMIMSVSSNIASRCVLSHKSDNEDGCSKFGQLGKRILILLTSFCIGDMFPYLKWLDSVTGLIPRLKALSTEFDAFLDQVIEEHAEENHKNDFVSIIMQLQKDGMFEIDRDKIKATLLDIFIGGTETSTTTTEWMMSELLKHPHVMKKVQQEVRDVVGNKSKVDMEDISKMEYLRCVLKETFRLHPPAVFCPRKTSATAKLGGYDIPSDTRVMINIWAIQRDPKWWENPEEFIPERFEKSSIDFKGEYFHFIPFGFGRRRCPGIPFGVASIEYMMANLLCWFDWKLPAGEIAENLDMTETFGFTVTKKTPLHVLPTSRLSL</sequence>
<dbReference type="GO" id="GO:0016705">
    <property type="term" value="F:oxidoreductase activity, acting on paired donors, with incorporation or reduction of molecular oxygen"/>
    <property type="evidence" value="ECO:0007669"/>
    <property type="project" value="InterPro"/>
</dbReference>
<dbReference type="Pfam" id="PF00067">
    <property type="entry name" value="p450"/>
    <property type="match status" value="1"/>
</dbReference>
<dbReference type="InterPro" id="IPR002401">
    <property type="entry name" value="Cyt_P450_E_grp-I"/>
</dbReference>
<evidence type="ECO:0000313" key="7">
    <source>
        <dbReference type="EMBL" id="GMI80559.1"/>
    </source>
</evidence>
<keyword evidence="5" id="KW-0503">Monooxygenase</keyword>
<keyword evidence="5" id="KW-0560">Oxidoreductase</keyword>
<dbReference type="PANTHER" id="PTHR47955">
    <property type="entry name" value="CYTOCHROME P450 FAMILY 71 PROTEIN"/>
    <property type="match status" value="1"/>
</dbReference>
<dbReference type="CDD" id="cd11072">
    <property type="entry name" value="CYP71-like"/>
    <property type="match status" value="1"/>
</dbReference>
<dbReference type="PROSITE" id="PS00086">
    <property type="entry name" value="CYTOCHROME_P450"/>
    <property type="match status" value="1"/>
</dbReference>
<dbReference type="AlphaFoldDB" id="A0A9W7HNA7"/>
<dbReference type="OrthoDB" id="1470350at2759"/>
<keyword evidence="6" id="KW-0812">Transmembrane</keyword>
<keyword evidence="2 4" id="KW-0479">Metal-binding</keyword>
<organism evidence="7 8">
    <name type="scientific">Hibiscus trionum</name>
    <name type="common">Flower of an hour</name>
    <dbReference type="NCBI Taxonomy" id="183268"/>
    <lineage>
        <taxon>Eukaryota</taxon>
        <taxon>Viridiplantae</taxon>
        <taxon>Streptophyta</taxon>
        <taxon>Embryophyta</taxon>
        <taxon>Tracheophyta</taxon>
        <taxon>Spermatophyta</taxon>
        <taxon>Magnoliopsida</taxon>
        <taxon>eudicotyledons</taxon>
        <taxon>Gunneridae</taxon>
        <taxon>Pentapetalae</taxon>
        <taxon>rosids</taxon>
        <taxon>malvids</taxon>
        <taxon>Malvales</taxon>
        <taxon>Malvaceae</taxon>
        <taxon>Malvoideae</taxon>
        <taxon>Hibiscus</taxon>
    </lineage>
</organism>
<dbReference type="Gene3D" id="1.10.630.10">
    <property type="entry name" value="Cytochrome P450"/>
    <property type="match status" value="1"/>
</dbReference>